<dbReference type="AlphaFoldDB" id="E3GHA7"/>
<name>E3GHA7_9FIRM</name>
<dbReference type="KEGG" id="elm:ELI_0040"/>
<evidence type="ECO:0000313" key="2">
    <source>
        <dbReference type="Proteomes" id="UP000006873"/>
    </source>
</evidence>
<dbReference type="EMBL" id="CP002273">
    <property type="protein sequence ID" value="ADO35065.1"/>
    <property type="molecule type" value="Genomic_DNA"/>
</dbReference>
<keyword evidence="2" id="KW-1185">Reference proteome</keyword>
<sequence length="24" mass="2947">MKKLRKEKSQRTEVGFFNTKNYLT</sequence>
<reference key="1">
    <citation type="submission" date="2010-09" db="EMBL/GenBank/DDBJ databases">
        <authorList>
            <person name="Roh H."/>
            <person name="Ko H.-J."/>
            <person name="Kim D."/>
            <person name="Choi D.G."/>
            <person name="Park S."/>
            <person name="Kim S."/>
            <person name="Kim K.H."/>
            <person name="Chang I.S."/>
            <person name="Choi I.-G."/>
        </authorList>
    </citation>
    <scope>NUCLEOTIDE SEQUENCE</scope>
    <source>
        <strain>KIST612</strain>
    </source>
</reference>
<dbReference type="Proteomes" id="UP000006873">
    <property type="component" value="Chromosome"/>
</dbReference>
<organism evidence="1 2">
    <name type="scientific">Eubacterium callanderi</name>
    <dbReference type="NCBI Taxonomy" id="53442"/>
    <lineage>
        <taxon>Bacteria</taxon>
        <taxon>Bacillati</taxon>
        <taxon>Bacillota</taxon>
        <taxon>Clostridia</taxon>
        <taxon>Eubacteriales</taxon>
        <taxon>Eubacteriaceae</taxon>
        <taxon>Eubacterium</taxon>
    </lineage>
</organism>
<proteinExistence type="predicted"/>
<evidence type="ECO:0000313" key="1">
    <source>
        <dbReference type="EMBL" id="ADO35065.1"/>
    </source>
</evidence>
<protein>
    <submittedName>
        <fullName evidence="1">Uncharacterized protein</fullName>
    </submittedName>
</protein>
<dbReference type="HOGENOM" id="CLU_3420952_0_0_9"/>
<gene>
    <name evidence="1" type="ordered locus">ELI_0040</name>
</gene>
<reference evidence="1 2" key="2">
    <citation type="journal article" date="2011" name="J. Bacteriol.">
        <title>Complete genome sequence of a carbon monoxide-utilizing acetogen, Eubacterium limosum KIST612.</title>
        <authorList>
            <person name="Roh H."/>
            <person name="Ko H.J."/>
            <person name="Kim D."/>
            <person name="Choi D.G."/>
            <person name="Park S."/>
            <person name="Kim S."/>
            <person name="Chang I.S."/>
            <person name="Choi I.G."/>
        </authorList>
    </citation>
    <scope>NUCLEOTIDE SEQUENCE [LARGE SCALE GENOMIC DNA]</scope>
    <source>
        <strain evidence="1 2">KIST612</strain>
    </source>
</reference>
<accession>E3GHA7</accession>